<reference evidence="1" key="1">
    <citation type="submission" date="2016-05" db="EMBL/GenBank/DDBJ databases">
        <authorList>
            <person name="Lavstsen T."/>
            <person name="Jespersen J.S."/>
        </authorList>
    </citation>
    <scope>NUCLEOTIDE SEQUENCE</scope>
    <source>
        <tissue evidence="1">Brain</tissue>
    </source>
</reference>
<name>A0A1A8AHW0_NOTFU</name>
<accession>A0A1A8AHW0</accession>
<proteinExistence type="predicted"/>
<dbReference type="AlphaFoldDB" id="A0A1A8AHW0"/>
<dbReference type="EMBL" id="HADY01016227">
    <property type="protein sequence ID" value="SBP54712.1"/>
    <property type="molecule type" value="Transcribed_RNA"/>
</dbReference>
<reference evidence="1" key="2">
    <citation type="submission" date="2016-06" db="EMBL/GenBank/DDBJ databases">
        <title>The genome of a short-lived fish provides insights into sex chromosome evolution and the genetic control of aging.</title>
        <authorList>
            <person name="Reichwald K."/>
            <person name="Felder M."/>
            <person name="Petzold A."/>
            <person name="Koch P."/>
            <person name="Groth M."/>
            <person name="Platzer M."/>
        </authorList>
    </citation>
    <scope>NUCLEOTIDE SEQUENCE</scope>
    <source>
        <tissue evidence="1">Brain</tissue>
    </source>
</reference>
<evidence type="ECO:0000313" key="1">
    <source>
        <dbReference type="EMBL" id="SBP54712.1"/>
    </source>
</evidence>
<organism evidence="1">
    <name type="scientific">Nothobranchius furzeri</name>
    <name type="common">Turquoise killifish</name>
    <dbReference type="NCBI Taxonomy" id="105023"/>
    <lineage>
        <taxon>Eukaryota</taxon>
        <taxon>Metazoa</taxon>
        <taxon>Chordata</taxon>
        <taxon>Craniata</taxon>
        <taxon>Vertebrata</taxon>
        <taxon>Euteleostomi</taxon>
        <taxon>Actinopterygii</taxon>
        <taxon>Neopterygii</taxon>
        <taxon>Teleostei</taxon>
        <taxon>Neoteleostei</taxon>
        <taxon>Acanthomorphata</taxon>
        <taxon>Ovalentaria</taxon>
        <taxon>Atherinomorphae</taxon>
        <taxon>Cyprinodontiformes</taxon>
        <taxon>Nothobranchiidae</taxon>
        <taxon>Nothobranchius</taxon>
    </lineage>
</organism>
<sequence>PHVPSDCQREAWAKELHSYTSAELWEEALSRVHSCSINTRYRLVQYKVIHRLHYSKIKLNGIFPVVSPQCDRCSSAEGSLAHLFWVCPQLYGLWTAIFRCFSDRYSRDIQPVHNLAVLGCSTDSLALAPEMQSALQLGMVVAKKLMLLSWKSTTPPSFDHWLREMISVIQLERICMYRLDKRHRYERVWGPFLAQYKIIVQSG</sequence>
<gene>
    <name evidence="1" type="primary">Nfu_g_1_013006</name>
</gene>
<feature type="non-terminal residue" evidence="1">
    <location>
        <position position="1"/>
    </location>
</feature>
<protein>
    <submittedName>
        <fullName evidence="1">Transporter</fullName>
    </submittedName>
</protein>